<dbReference type="Proteomes" id="UP001367508">
    <property type="component" value="Unassembled WGS sequence"/>
</dbReference>
<evidence type="ECO:0000313" key="3">
    <source>
        <dbReference type="EMBL" id="KAK7315987.1"/>
    </source>
</evidence>
<dbReference type="EMBL" id="JAYMYQ010000008">
    <property type="protein sequence ID" value="KAK7315987.1"/>
    <property type="molecule type" value="Genomic_DNA"/>
</dbReference>
<dbReference type="EMBL" id="JAYMYQ010000008">
    <property type="protein sequence ID" value="KAK7315986.1"/>
    <property type="molecule type" value="Genomic_DNA"/>
</dbReference>
<dbReference type="EMBL" id="JAYMYQ010000008">
    <property type="protein sequence ID" value="KAK7315993.1"/>
    <property type="molecule type" value="Genomic_DNA"/>
</dbReference>
<evidence type="ECO:0000313" key="2">
    <source>
        <dbReference type="EMBL" id="KAK7315986.1"/>
    </source>
</evidence>
<evidence type="ECO:0000256" key="1">
    <source>
        <dbReference type="SAM" id="MobiDB-lite"/>
    </source>
</evidence>
<evidence type="ECO:0000313" key="4">
    <source>
        <dbReference type="EMBL" id="KAK7315993.1"/>
    </source>
</evidence>
<gene>
    <name evidence="2" type="ORF">VNO77_34574</name>
    <name evidence="3" type="ORF">VNO77_34575</name>
    <name evidence="4" type="ORF">VNO77_34581</name>
    <name evidence="5" type="ORF">VNO77_34582</name>
</gene>
<keyword evidence="6" id="KW-1185">Reference proteome</keyword>
<sequence length="97" mass="11075">MLTNEPVHAPTFVTYLHVMQRPILISSQPSIWDPLSRRRPICTASDPSLEQGSDQEQMKNERRNPKLFPESTKRAREPPKTLSLLPSKTKTAPCFFA</sequence>
<proteinExistence type="predicted"/>
<protein>
    <submittedName>
        <fullName evidence="2">Uncharacterized protein</fullName>
    </submittedName>
</protein>
<accession>A0AAN9KGE1</accession>
<reference evidence="2 6" key="1">
    <citation type="submission" date="2024-01" db="EMBL/GenBank/DDBJ databases">
        <title>The genomes of 5 underutilized Papilionoideae crops provide insights into root nodulation and disease resistanc.</title>
        <authorList>
            <person name="Jiang F."/>
        </authorList>
    </citation>
    <scope>NUCLEOTIDE SEQUENCE [LARGE SCALE GENOMIC DNA]</scope>
    <source>
        <strain evidence="2">LVBAO_FW01</strain>
        <tissue evidence="2">Leaves</tissue>
    </source>
</reference>
<comment type="caution">
    <text evidence="2">The sequence shown here is derived from an EMBL/GenBank/DDBJ whole genome shotgun (WGS) entry which is preliminary data.</text>
</comment>
<organism evidence="2 6">
    <name type="scientific">Canavalia gladiata</name>
    <name type="common">Sword bean</name>
    <name type="synonym">Dolichos gladiatus</name>
    <dbReference type="NCBI Taxonomy" id="3824"/>
    <lineage>
        <taxon>Eukaryota</taxon>
        <taxon>Viridiplantae</taxon>
        <taxon>Streptophyta</taxon>
        <taxon>Embryophyta</taxon>
        <taxon>Tracheophyta</taxon>
        <taxon>Spermatophyta</taxon>
        <taxon>Magnoliopsida</taxon>
        <taxon>eudicotyledons</taxon>
        <taxon>Gunneridae</taxon>
        <taxon>Pentapetalae</taxon>
        <taxon>rosids</taxon>
        <taxon>fabids</taxon>
        <taxon>Fabales</taxon>
        <taxon>Fabaceae</taxon>
        <taxon>Papilionoideae</taxon>
        <taxon>50 kb inversion clade</taxon>
        <taxon>NPAAA clade</taxon>
        <taxon>indigoferoid/millettioid clade</taxon>
        <taxon>Phaseoleae</taxon>
        <taxon>Canavalia</taxon>
    </lineage>
</organism>
<feature type="compositionally biased region" description="Polar residues" evidence="1">
    <location>
        <begin position="45"/>
        <end position="55"/>
    </location>
</feature>
<evidence type="ECO:0000313" key="5">
    <source>
        <dbReference type="EMBL" id="KAK7315994.1"/>
    </source>
</evidence>
<evidence type="ECO:0000313" key="6">
    <source>
        <dbReference type="Proteomes" id="UP001367508"/>
    </source>
</evidence>
<feature type="region of interest" description="Disordered" evidence="1">
    <location>
        <begin position="36"/>
        <end position="84"/>
    </location>
</feature>
<dbReference type="AlphaFoldDB" id="A0AAN9KGE1"/>
<dbReference type="EMBL" id="JAYMYQ010000008">
    <property type="protein sequence ID" value="KAK7315994.1"/>
    <property type="molecule type" value="Genomic_DNA"/>
</dbReference>
<name>A0AAN9KGE1_CANGL</name>